<accession>A0ACC0KZA7</accession>
<evidence type="ECO:0000313" key="2">
    <source>
        <dbReference type="Proteomes" id="UP001064048"/>
    </source>
</evidence>
<organism evidence="1 2">
    <name type="scientific">Choristoneura fumiferana</name>
    <name type="common">Spruce budworm moth</name>
    <name type="synonym">Archips fumiferana</name>
    <dbReference type="NCBI Taxonomy" id="7141"/>
    <lineage>
        <taxon>Eukaryota</taxon>
        <taxon>Metazoa</taxon>
        <taxon>Ecdysozoa</taxon>
        <taxon>Arthropoda</taxon>
        <taxon>Hexapoda</taxon>
        <taxon>Insecta</taxon>
        <taxon>Pterygota</taxon>
        <taxon>Neoptera</taxon>
        <taxon>Endopterygota</taxon>
        <taxon>Lepidoptera</taxon>
        <taxon>Glossata</taxon>
        <taxon>Ditrysia</taxon>
        <taxon>Tortricoidea</taxon>
        <taxon>Tortricidae</taxon>
        <taxon>Tortricinae</taxon>
        <taxon>Choristoneura</taxon>
    </lineage>
</organism>
<gene>
    <name evidence="1" type="ORF">MSG28_015028</name>
</gene>
<comment type="caution">
    <text evidence="1">The sequence shown here is derived from an EMBL/GenBank/DDBJ whole genome shotgun (WGS) entry which is preliminary data.</text>
</comment>
<reference evidence="1 2" key="1">
    <citation type="journal article" date="2022" name="Genome Biol. Evol.">
        <title>The Spruce Budworm Genome: Reconstructing the Evolutionary History of Antifreeze Proteins.</title>
        <authorList>
            <person name="Beliveau C."/>
            <person name="Gagne P."/>
            <person name="Picq S."/>
            <person name="Vernygora O."/>
            <person name="Keeling C.I."/>
            <person name="Pinkney K."/>
            <person name="Doucet D."/>
            <person name="Wen F."/>
            <person name="Johnston J.S."/>
            <person name="Maaroufi H."/>
            <person name="Boyle B."/>
            <person name="Laroche J."/>
            <person name="Dewar K."/>
            <person name="Juretic N."/>
            <person name="Blackburn G."/>
            <person name="Nisole A."/>
            <person name="Brunet B."/>
            <person name="Brandao M."/>
            <person name="Lumley L."/>
            <person name="Duan J."/>
            <person name="Quan G."/>
            <person name="Lucarotti C.J."/>
            <person name="Roe A.D."/>
            <person name="Sperling F.A.H."/>
            <person name="Levesque R.C."/>
            <person name="Cusson M."/>
        </authorList>
    </citation>
    <scope>NUCLEOTIDE SEQUENCE [LARGE SCALE GENOMIC DNA]</scope>
    <source>
        <strain evidence="1">Glfc:IPQL:Cfum</strain>
    </source>
</reference>
<dbReference type="EMBL" id="CM046127">
    <property type="protein sequence ID" value="KAI8441419.1"/>
    <property type="molecule type" value="Genomic_DNA"/>
</dbReference>
<evidence type="ECO:0000313" key="1">
    <source>
        <dbReference type="EMBL" id="KAI8441419.1"/>
    </source>
</evidence>
<keyword evidence="2" id="KW-1185">Reference proteome</keyword>
<proteinExistence type="predicted"/>
<sequence>MIRTLAQLLVEAGRVFIFLTSNISSSKSGEMANKLWSTFKKPSINWGNLPTLRNNWISNGVKAVGVTVGCGVLGAFALPVLGFGSGGVIAGSLAASWQGPAVAAGSVFATCQSLGATGLGTWMFGAAGAATGAGVSAFKWIYKYLK</sequence>
<protein>
    <submittedName>
        <fullName evidence="1">Uncharacterized protein</fullName>
    </submittedName>
</protein>
<dbReference type="Proteomes" id="UP001064048">
    <property type="component" value="Chromosome 27"/>
</dbReference>
<name>A0ACC0KZA7_CHOFU</name>